<name>A0AAI9ELL9_YERFR</name>
<dbReference type="Pfam" id="PF22022">
    <property type="entry name" value="Phage_int_M"/>
    <property type="match status" value="1"/>
</dbReference>
<feature type="domain" description="Tyr recombinase" evidence="5">
    <location>
        <begin position="201"/>
        <end position="385"/>
    </location>
</feature>
<dbReference type="SUPFAM" id="SSF56349">
    <property type="entry name" value="DNA breaking-rejoining enzymes"/>
    <property type="match status" value="1"/>
</dbReference>
<dbReference type="GO" id="GO:0015074">
    <property type="term" value="P:DNA integration"/>
    <property type="evidence" value="ECO:0007669"/>
    <property type="project" value="UniProtKB-KW"/>
</dbReference>
<comment type="caution">
    <text evidence="6">The sequence shown here is derived from an EMBL/GenBank/DDBJ whole genome shotgun (WGS) entry which is preliminary data.</text>
</comment>
<keyword evidence="3" id="KW-0238">DNA-binding</keyword>
<dbReference type="InterPro" id="IPR053876">
    <property type="entry name" value="Phage_int_M"/>
</dbReference>
<dbReference type="InterPro" id="IPR013762">
    <property type="entry name" value="Integrase-like_cat_sf"/>
</dbReference>
<dbReference type="Gene3D" id="1.10.443.10">
    <property type="entry name" value="Intergrase catalytic core"/>
    <property type="match status" value="1"/>
</dbReference>
<dbReference type="GO" id="GO:0003677">
    <property type="term" value="F:DNA binding"/>
    <property type="evidence" value="ECO:0007669"/>
    <property type="project" value="UniProtKB-KW"/>
</dbReference>
<dbReference type="InterPro" id="IPR011010">
    <property type="entry name" value="DNA_brk_join_enz"/>
</dbReference>
<dbReference type="InterPro" id="IPR050808">
    <property type="entry name" value="Phage_Integrase"/>
</dbReference>
<evidence type="ECO:0000256" key="4">
    <source>
        <dbReference type="ARBA" id="ARBA00023172"/>
    </source>
</evidence>
<reference evidence="6 7" key="1">
    <citation type="submission" date="2015-03" db="EMBL/GenBank/DDBJ databases">
        <authorList>
            <consortium name="Pathogen Informatics"/>
            <person name="Murphy D."/>
        </authorList>
    </citation>
    <scope>NUCLEOTIDE SEQUENCE [LARGE SCALE GENOMIC DNA]</scope>
    <source>
        <strain evidence="6 7">3400/83</strain>
    </source>
</reference>
<dbReference type="Proteomes" id="UP000046784">
    <property type="component" value="Unassembled WGS sequence"/>
</dbReference>
<dbReference type="InterPro" id="IPR025166">
    <property type="entry name" value="Integrase_DNA_bind_dom"/>
</dbReference>
<dbReference type="PROSITE" id="PS51898">
    <property type="entry name" value="TYR_RECOMBINASE"/>
    <property type="match status" value="1"/>
</dbReference>
<keyword evidence="2" id="KW-0229">DNA integration</keyword>
<dbReference type="Pfam" id="PF00589">
    <property type="entry name" value="Phage_integrase"/>
    <property type="match status" value="1"/>
</dbReference>
<evidence type="ECO:0000256" key="3">
    <source>
        <dbReference type="ARBA" id="ARBA00023125"/>
    </source>
</evidence>
<gene>
    <name evidence="6" type="primary">intA_1</name>
    <name evidence="6" type="ORF">ERS008524_00571</name>
</gene>
<dbReference type="Pfam" id="PF13356">
    <property type="entry name" value="Arm-DNA-bind_3"/>
    <property type="match status" value="1"/>
</dbReference>
<dbReference type="PANTHER" id="PTHR30629:SF2">
    <property type="entry name" value="PROPHAGE INTEGRASE INTS-RELATED"/>
    <property type="match status" value="1"/>
</dbReference>
<evidence type="ECO:0000256" key="1">
    <source>
        <dbReference type="ARBA" id="ARBA00008857"/>
    </source>
</evidence>
<keyword evidence="4" id="KW-0233">DNA recombination</keyword>
<evidence type="ECO:0000256" key="2">
    <source>
        <dbReference type="ARBA" id="ARBA00022908"/>
    </source>
</evidence>
<dbReference type="RefSeq" id="WP_057642723.1">
    <property type="nucleotide sequence ID" value="NZ_CABMMF010000002.1"/>
</dbReference>
<comment type="similarity">
    <text evidence="1">Belongs to the 'phage' integrase family.</text>
</comment>
<dbReference type="AlphaFoldDB" id="A0AAI9ELL9"/>
<dbReference type="InterPro" id="IPR010998">
    <property type="entry name" value="Integrase_recombinase_N"/>
</dbReference>
<dbReference type="InterPro" id="IPR038488">
    <property type="entry name" value="Integrase_DNA-bd_sf"/>
</dbReference>
<evidence type="ECO:0000313" key="6">
    <source>
        <dbReference type="EMBL" id="CFQ87681.1"/>
    </source>
</evidence>
<dbReference type="Gene3D" id="3.30.160.390">
    <property type="entry name" value="Integrase, DNA-binding domain"/>
    <property type="match status" value="1"/>
</dbReference>
<dbReference type="CDD" id="cd00801">
    <property type="entry name" value="INT_P4_C"/>
    <property type="match status" value="1"/>
</dbReference>
<dbReference type="InterPro" id="IPR002104">
    <property type="entry name" value="Integrase_catalytic"/>
</dbReference>
<dbReference type="EMBL" id="CGCB01000002">
    <property type="protein sequence ID" value="CFQ87681.1"/>
    <property type="molecule type" value="Genomic_DNA"/>
</dbReference>
<dbReference type="Gene3D" id="1.10.150.130">
    <property type="match status" value="1"/>
</dbReference>
<evidence type="ECO:0000313" key="7">
    <source>
        <dbReference type="Proteomes" id="UP000046784"/>
    </source>
</evidence>
<proteinExistence type="inferred from homology"/>
<protein>
    <submittedName>
        <fullName evidence="6">Integrase</fullName>
    </submittedName>
</protein>
<sequence length="401" mass="46273">MLTDTKLKSLKPRDKLYKVTDRDGLYVAVSPGGTVSFRYDYRINKRRETLTIGKYGPDGISLSEARDQLYIAKKMVDMGLSPATKKRSDKNQIRGAKLFKDFADEWTKDQKSTLAPKTFAMRQAVMKNEVSPLFDKKLMSEITTTEIRDLCEKIKERGAPSTALMVKRIIDWIYTFATDRGYEIINPAERIKSSSIAKFKPRERALSPKEINIFFNVLERTGTMQSLRLSIKFMFLTMVRKNEFLHATWDEIDFDNATWTIPAKRMKMTRPHVVYLSKQAFDILIGFKTFYCDTKYLVPGRYSSVEPLSDAALNRVINTTVARANKEGFDLEKFSVHDLRRTASTLLHEHGFNSDWIEKCLAHEQKGTRAVYNKAEYAEQRREMLQQWANMVDGWIAGSGK</sequence>
<dbReference type="GO" id="GO:0006310">
    <property type="term" value="P:DNA recombination"/>
    <property type="evidence" value="ECO:0007669"/>
    <property type="project" value="UniProtKB-KW"/>
</dbReference>
<accession>A0AAI9ELL9</accession>
<evidence type="ECO:0000259" key="5">
    <source>
        <dbReference type="PROSITE" id="PS51898"/>
    </source>
</evidence>
<dbReference type="PANTHER" id="PTHR30629">
    <property type="entry name" value="PROPHAGE INTEGRASE"/>
    <property type="match status" value="1"/>
</dbReference>
<organism evidence="6 7">
    <name type="scientific">Yersinia frederiksenii</name>
    <dbReference type="NCBI Taxonomy" id="29484"/>
    <lineage>
        <taxon>Bacteria</taxon>
        <taxon>Pseudomonadati</taxon>
        <taxon>Pseudomonadota</taxon>
        <taxon>Gammaproteobacteria</taxon>
        <taxon>Enterobacterales</taxon>
        <taxon>Yersiniaceae</taxon>
        <taxon>Yersinia</taxon>
    </lineage>
</organism>